<dbReference type="Gene3D" id="3.40.605.10">
    <property type="entry name" value="Aldehyde Dehydrogenase, Chain A, domain 1"/>
    <property type="match status" value="1"/>
</dbReference>
<protein>
    <submittedName>
        <fullName evidence="4">Aldehyde dehydrogenase family protein</fullName>
    </submittedName>
</protein>
<accession>A0ABW5D4S9</accession>
<keyword evidence="5" id="KW-1185">Reference proteome</keyword>
<dbReference type="PANTHER" id="PTHR42991">
    <property type="entry name" value="ALDEHYDE DEHYDROGENASE"/>
    <property type="match status" value="1"/>
</dbReference>
<evidence type="ECO:0000259" key="3">
    <source>
        <dbReference type="Pfam" id="PF00171"/>
    </source>
</evidence>
<organism evidence="4 5">
    <name type="scientific">Luteolibacter algae</name>
    <dbReference type="NCBI Taxonomy" id="454151"/>
    <lineage>
        <taxon>Bacteria</taxon>
        <taxon>Pseudomonadati</taxon>
        <taxon>Verrucomicrobiota</taxon>
        <taxon>Verrucomicrobiia</taxon>
        <taxon>Verrucomicrobiales</taxon>
        <taxon>Verrucomicrobiaceae</taxon>
        <taxon>Luteolibacter</taxon>
    </lineage>
</organism>
<dbReference type="PANTHER" id="PTHR42991:SF1">
    <property type="entry name" value="ALDEHYDE DEHYDROGENASE"/>
    <property type="match status" value="1"/>
</dbReference>
<evidence type="ECO:0000313" key="4">
    <source>
        <dbReference type="EMBL" id="MFD2256087.1"/>
    </source>
</evidence>
<keyword evidence="2" id="KW-0560">Oxidoreductase</keyword>
<gene>
    <name evidence="4" type="ORF">ACFSSA_05305</name>
</gene>
<sequence length="481" mass="51611">MSLKSHFKTLVPGASSSAGSLEVTAPFDGSVIGSVELADAAAVEQALDIAAALHADVSQRLPAWQRISILKKAAGLLTERAEDFALESAREGGKPLIDSRAEVSRAIDGIHCCIETIRTQHGEEIPMGLNPASAHRLAFSSHEPIGPVLAYSAFNHPMNLIIHQVFPAIATGCPVIVKPASDTPLSCFRLVELLHEAGLPPAWCQALAIKDRGLATATVGDRRIAFFTFIGSGKVGWMLRSKLAPGTRCALEHGGAAPVIMDDTADLNLAAPLLAKGAFYHAGQVCVSVQRIFAPSTMIRELADKLAAEAARMKVGDPTLEEVAIGPLIRTKELERVEKWVEEAIAAGAKLHSGGKRFSSTCYGPTILIDPPPACSVSSEEIFGPVVCLYSYEDLEEAIDRANHVPYSFQASVFSQNMDTIFRAYRRLNAKTVMVNDHTAFRVDWMPFAGLRESGLGIGGIPHTISDMQIEKSLIFQSPSL</sequence>
<feature type="domain" description="Aldehyde dehydrogenase" evidence="3">
    <location>
        <begin position="17"/>
        <end position="469"/>
    </location>
</feature>
<dbReference type="Pfam" id="PF00171">
    <property type="entry name" value="Aldedh"/>
    <property type="match status" value="1"/>
</dbReference>
<evidence type="ECO:0000256" key="2">
    <source>
        <dbReference type="ARBA" id="ARBA00023002"/>
    </source>
</evidence>
<comment type="similarity">
    <text evidence="1">Belongs to the aldehyde dehydrogenase family.</text>
</comment>
<dbReference type="InterPro" id="IPR016161">
    <property type="entry name" value="Ald_DH/histidinol_DH"/>
</dbReference>
<dbReference type="EMBL" id="JBHUIT010000003">
    <property type="protein sequence ID" value="MFD2256087.1"/>
    <property type="molecule type" value="Genomic_DNA"/>
</dbReference>
<evidence type="ECO:0000313" key="5">
    <source>
        <dbReference type="Proteomes" id="UP001597375"/>
    </source>
</evidence>
<dbReference type="RefSeq" id="WP_386819012.1">
    <property type="nucleotide sequence ID" value="NZ_JBHUIT010000003.1"/>
</dbReference>
<dbReference type="InterPro" id="IPR051020">
    <property type="entry name" value="ALDH-related_metabolic_enz"/>
</dbReference>
<name>A0ABW5D4S9_9BACT</name>
<dbReference type="Gene3D" id="3.40.309.10">
    <property type="entry name" value="Aldehyde Dehydrogenase, Chain A, domain 2"/>
    <property type="match status" value="1"/>
</dbReference>
<dbReference type="SUPFAM" id="SSF53720">
    <property type="entry name" value="ALDH-like"/>
    <property type="match status" value="1"/>
</dbReference>
<comment type="caution">
    <text evidence="4">The sequence shown here is derived from an EMBL/GenBank/DDBJ whole genome shotgun (WGS) entry which is preliminary data.</text>
</comment>
<dbReference type="InterPro" id="IPR015590">
    <property type="entry name" value="Aldehyde_DH_dom"/>
</dbReference>
<dbReference type="Proteomes" id="UP001597375">
    <property type="component" value="Unassembled WGS sequence"/>
</dbReference>
<evidence type="ECO:0000256" key="1">
    <source>
        <dbReference type="ARBA" id="ARBA00009986"/>
    </source>
</evidence>
<dbReference type="InterPro" id="IPR016162">
    <property type="entry name" value="Ald_DH_N"/>
</dbReference>
<proteinExistence type="inferred from homology"/>
<dbReference type="InterPro" id="IPR016163">
    <property type="entry name" value="Ald_DH_C"/>
</dbReference>
<reference evidence="5" key="1">
    <citation type="journal article" date="2019" name="Int. J. Syst. Evol. Microbiol.">
        <title>The Global Catalogue of Microorganisms (GCM) 10K type strain sequencing project: providing services to taxonomists for standard genome sequencing and annotation.</title>
        <authorList>
            <consortium name="The Broad Institute Genomics Platform"/>
            <consortium name="The Broad Institute Genome Sequencing Center for Infectious Disease"/>
            <person name="Wu L."/>
            <person name="Ma J."/>
        </authorList>
    </citation>
    <scope>NUCLEOTIDE SEQUENCE [LARGE SCALE GENOMIC DNA]</scope>
    <source>
        <strain evidence="5">CGMCC 4.7106</strain>
    </source>
</reference>